<name>A0A7S4A074_9STRA</name>
<dbReference type="GO" id="GO:0004842">
    <property type="term" value="F:ubiquitin-protein transferase activity"/>
    <property type="evidence" value="ECO:0007669"/>
    <property type="project" value="InterPro"/>
</dbReference>
<feature type="coiled-coil region" evidence="8">
    <location>
        <begin position="166"/>
        <end position="207"/>
    </location>
</feature>
<dbReference type="AlphaFoldDB" id="A0A7S4A074"/>
<gene>
    <name evidence="12" type="ORF">PCAL00307_LOCUS15000</name>
</gene>
<feature type="region of interest" description="Disordered" evidence="9">
    <location>
        <begin position="217"/>
        <end position="240"/>
    </location>
</feature>
<dbReference type="SMART" id="SM00504">
    <property type="entry name" value="Ubox"/>
    <property type="match status" value="1"/>
</dbReference>
<feature type="domain" description="SIAH-type" evidence="11">
    <location>
        <begin position="103"/>
        <end position="159"/>
    </location>
</feature>
<dbReference type="PROSITE" id="PS50600">
    <property type="entry name" value="ULP_PROTEASE"/>
    <property type="match status" value="1"/>
</dbReference>
<dbReference type="InterPro" id="IPR038765">
    <property type="entry name" value="Papain-like_cys_pep_sf"/>
</dbReference>
<dbReference type="InterPro" id="IPR003653">
    <property type="entry name" value="Peptidase_C48_C"/>
</dbReference>
<keyword evidence="5" id="KW-0378">Hydrolase</keyword>
<organism evidence="12">
    <name type="scientific">Pelagomonas calceolata</name>
    <dbReference type="NCBI Taxonomy" id="35677"/>
    <lineage>
        <taxon>Eukaryota</taxon>
        <taxon>Sar</taxon>
        <taxon>Stramenopiles</taxon>
        <taxon>Ochrophyta</taxon>
        <taxon>Pelagophyceae</taxon>
        <taxon>Pelagomonadales</taxon>
        <taxon>Pelagomonadaceae</taxon>
        <taxon>Pelagomonas</taxon>
    </lineage>
</organism>
<dbReference type="SUPFAM" id="SSF57850">
    <property type="entry name" value="RING/U-box"/>
    <property type="match status" value="1"/>
</dbReference>
<evidence type="ECO:0000256" key="3">
    <source>
        <dbReference type="ARBA" id="ARBA00022723"/>
    </source>
</evidence>
<dbReference type="Gene3D" id="3.30.40.10">
    <property type="entry name" value="Zinc/RING finger domain, C3HC4 (zinc finger)"/>
    <property type="match status" value="2"/>
</dbReference>
<reference evidence="12" key="1">
    <citation type="submission" date="2021-01" db="EMBL/GenBank/DDBJ databases">
        <authorList>
            <person name="Corre E."/>
            <person name="Pelletier E."/>
            <person name="Niang G."/>
            <person name="Scheremetjew M."/>
            <person name="Finn R."/>
            <person name="Kale V."/>
            <person name="Holt S."/>
            <person name="Cochrane G."/>
            <person name="Meng A."/>
            <person name="Brown T."/>
            <person name="Cohen L."/>
        </authorList>
    </citation>
    <scope>NUCLEOTIDE SEQUENCE</scope>
    <source>
        <strain evidence="12">CCMP1756</strain>
    </source>
</reference>
<dbReference type="Gene3D" id="3.30.310.130">
    <property type="entry name" value="Ubiquitin-related"/>
    <property type="match status" value="1"/>
</dbReference>
<keyword evidence="6" id="KW-0862">Zinc</keyword>
<sequence length="542" mass="59961">MADAADAAEAPPSKRQRLEAAFEAQGEEGRRKRQHLCCSMCLGPFDEPVFVKPLGNTYCKGCITAWLSENRTDPLTGTRLTVREGNIAAVLVPNIAVQQIIDAQSVPCRYAARGCEAWSALGDLEAHEANCPCKPSKCARCAFVGSRLEVAAHEQACPFVVLGPVLDAQNARIRNLEGEVRDAKRRLTAEHEATQRLKARLEALEAQRPGDLAVVSPPAARRTRATRAGPAETDPTPVFQYPPGVAASDSIVVTRGDLRRLEPGGYLNEKLVDFYLKVIVADARRSPLAEDPDFGNMASAVHAFPSDFFTMLSAGNERVERWTRGVDVFAKKFLLVPVVEDLHWSLAIVCHPGELAKRAIAGHIYPTVDSADHEDGPARPCVIHMDSRGSSLHSARKIEKWLRCFLEMEWRKRHAGEEPFTLWAGPRAGSAIMNPADLLLARPKVPQQMNSADSGLYALRYAQEFLTRAVCRGAPLAVNGRDVSLDFRDHDFEAWFTGRDIAEMRRDIKKLAADLELEKIRAAYRREQAEDAAARPPRRPRQ</sequence>
<proteinExistence type="inferred from homology"/>
<dbReference type="GO" id="GO:0006508">
    <property type="term" value="P:proteolysis"/>
    <property type="evidence" value="ECO:0007669"/>
    <property type="project" value="UniProtKB-KW"/>
</dbReference>
<evidence type="ECO:0000259" key="10">
    <source>
        <dbReference type="PROSITE" id="PS50600"/>
    </source>
</evidence>
<dbReference type="PROSITE" id="PS51081">
    <property type="entry name" value="ZF_SIAH"/>
    <property type="match status" value="1"/>
</dbReference>
<dbReference type="SUPFAM" id="SSF54001">
    <property type="entry name" value="Cysteine proteinases"/>
    <property type="match status" value="1"/>
</dbReference>
<dbReference type="GO" id="GO:0008234">
    <property type="term" value="F:cysteine-type peptidase activity"/>
    <property type="evidence" value="ECO:0007669"/>
    <property type="project" value="InterPro"/>
</dbReference>
<dbReference type="InterPro" id="IPR013083">
    <property type="entry name" value="Znf_RING/FYVE/PHD"/>
</dbReference>
<evidence type="ECO:0000256" key="1">
    <source>
        <dbReference type="ARBA" id="ARBA00005234"/>
    </source>
</evidence>
<keyword evidence="8" id="KW-0175">Coiled coil</keyword>
<evidence type="ECO:0000256" key="8">
    <source>
        <dbReference type="SAM" id="Coils"/>
    </source>
</evidence>
<evidence type="ECO:0000256" key="5">
    <source>
        <dbReference type="ARBA" id="ARBA00022801"/>
    </source>
</evidence>
<evidence type="ECO:0000259" key="11">
    <source>
        <dbReference type="PROSITE" id="PS51081"/>
    </source>
</evidence>
<keyword evidence="3" id="KW-0479">Metal-binding</keyword>
<dbReference type="SUPFAM" id="SSF49599">
    <property type="entry name" value="TRAF domain-like"/>
    <property type="match status" value="1"/>
</dbReference>
<evidence type="ECO:0000256" key="6">
    <source>
        <dbReference type="ARBA" id="ARBA00022833"/>
    </source>
</evidence>
<keyword evidence="2" id="KW-0645">Protease</keyword>
<evidence type="ECO:0000256" key="4">
    <source>
        <dbReference type="ARBA" id="ARBA00022771"/>
    </source>
</evidence>
<dbReference type="GO" id="GO:0016567">
    <property type="term" value="P:protein ubiquitination"/>
    <property type="evidence" value="ECO:0007669"/>
    <property type="project" value="InterPro"/>
</dbReference>
<dbReference type="InterPro" id="IPR003613">
    <property type="entry name" value="Ubox_domain"/>
</dbReference>
<dbReference type="InterPro" id="IPR013010">
    <property type="entry name" value="Znf_SIAH"/>
</dbReference>
<dbReference type="PANTHER" id="PTHR47764:SF2">
    <property type="entry name" value="UBIQUITIN-LIKE PROTEASE FAMILY PROFILE DOMAIN-CONTAINING PROTEIN"/>
    <property type="match status" value="1"/>
</dbReference>
<comment type="similarity">
    <text evidence="1">Belongs to the peptidase C48 family.</text>
</comment>
<dbReference type="Pfam" id="PF02902">
    <property type="entry name" value="Peptidase_C48"/>
    <property type="match status" value="1"/>
</dbReference>
<dbReference type="EMBL" id="HBIW01017400">
    <property type="protein sequence ID" value="CAE0699564.1"/>
    <property type="molecule type" value="Transcribed_RNA"/>
</dbReference>
<evidence type="ECO:0000313" key="12">
    <source>
        <dbReference type="EMBL" id="CAE0699564.1"/>
    </source>
</evidence>
<keyword evidence="4 7" id="KW-0863">Zinc-finger</keyword>
<feature type="domain" description="Ubiquitin-like protease family profile" evidence="10">
    <location>
        <begin position="251"/>
        <end position="465"/>
    </location>
</feature>
<dbReference type="GO" id="GO:0008270">
    <property type="term" value="F:zinc ion binding"/>
    <property type="evidence" value="ECO:0007669"/>
    <property type="project" value="UniProtKB-KW"/>
</dbReference>
<accession>A0A7S4A074</accession>
<evidence type="ECO:0000256" key="9">
    <source>
        <dbReference type="SAM" id="MobiDB-lite"/>
    </source>
</evidence>
<protein>
    <recommendedName>
        <fullName evidence="13">Ubiquitin-like protease family profile domain-containing protein</fullName>
    </recommendedName>
</protein>
<evidence type="ECO:0008006" key="13">
    <source>
        <dbReference type="Google" id="ProtNLM"/>
    </source>
</evidence>
<dbReference type="PANTHER" id="PTHR47764">
    <property type="entry name" value="UBIQUITIN-LIKE-SPECIFIC PROTEASE 2B-RELATED"/>
    <property type="match status" value="1"/>
</dbReference>
<evidence type="ECO:0000256" key="7">
    <source>
        <dbReference type="PROSITE-ProRule" id="PRU00455"/>
    </source>
</evidence>
<evidence type="ECO:0000256" key="2">
    <source>
        <dbReference type="ARBA" id="ARBA00022670"/>
    </source>
</evidence>
<dbReference type="Gene3D" id="1.10.418.20">
    <property type="match status" value="1"/>
</dbReference>